<feature type="non-terminal residue" evidence="1">
    <location>
        <position position="1"/>
    </location>
</feature>
<comment type="caution">
    <text evidence="1">The sequence shown here is derived from an EMBL/GenBank/DDBJ whole genome shotgun (WGS) entry which is preliminary data.</text>
</comment>
<proteinExistence type="predicted"/>
<name>X1AIH0_9ZZZZ</name>
<dbReference type="AlphaFoldDB" id="X1AIH0"/>
<sequence>TGIFENHGPEGESLVQEFLNDYNIAFGEEFGEISEGDIEKICLATKHHTDKKTHTDDVFIELIKDVDAFDRYLHGHEIPEYYKLRCTKVLKDLSLTK</sequence>
<evidence type="ECO:0000313" key="1">
    <source>
        <dbReference type="EMBL" id="GAG81874.1"/>
    </source>
</evidence>
<accession>X1AIH0</accession>
<evidence type="ECO:0008006" key="2">
    <source>
        <dbReference type="Google" id="ProtNLM"/>
    </source>
</evidence>
<reference evidence="1" key="1">
    <citation type="journal article" date="2014" name="Front. Microbiol.">
        <title>High frequency of phylogenetically diverse reductive dehalogenase-homologous genes in deep subseafloor sedimentary metagenomes.</title>
        <authorList>
            <person name="Kawai M."/>
            <person name="Futagami T."/>
            <person name="Toyoda A."/>
            <person name="Takaki Y."/>
            <person name="Nishi S."/>
            <person name="Hori S."/>
            <person name="Arai W."/>
            <person name="Tsubouchi T."/>
            <person name="Morono Y."/>
            <person name="Uchiyama I."/>
            <person name="Ito T."/>
            <person name="Fujiyama A."/>
            <person name="Inagaki F."/>
            <person name="Takami H."/>
        </authorList>
    </citation>
    <scope>NUCLEOTIDE SEQUENCE</scope>
    <source>
        <strain evidence="1">Expedition CK06-06</strain>
    </source>
</reference>
<dbReference type="EMBL" id="BART01013850">
    <property type="protein sequence ID" value="GAG81874.1"/>
    <property type="molecule type" value="Genomic_DNA"/>
</dbReference>
<gene>
    <name evidence="1" type="ORF">S01H4_28053</name>
</gene>
<organism evidence="1">
    <name type="scientific">marine sediment metagenome</name>
    <dbReference type="NCBI Taxonomy" id="412755"/>
    <lineage>
        <taxon>unclassified sequences</taxon>
        <taxon>metagenomes</taxon>
        <taxon>ecological metagenomes</taxon>
    </lineage>
</organism>
<protein>
    <recommendedName>
        <fullName evidence="2">HD domain-containing protein</fullName>
    </recommendedName>
</protein>